<feature type="domain" description="Mitochondrial outer membrane transport complex Sam37/metaxin N-terminal" evidence="7">
    <location>
        <begin position="22"/>
        <end position="150"/>
    </location>
</feature>
<keyword evidence="2" id="KW-0813">Transport</keyword>
<evidence type="ECO:0000256" key="2">
    <source>
        <dbReference type="ARBA" id="ARBA00022448"/>
    </source>
</evidence>
<comment type="subcellular location">
    <subcellularLocation>
        <location evidence="1">Mitochondrion outer membrane</location>
    </subcellularLocation>
</comment>
<name>A0A8H6K7J6_9PEZI</name>
<evidence type="ECO:0000313" key="9">
    <source>
        <dbReference type="Proteomes" id="UP000639643"/>
    </source>
</evidence>
<dbReference type="AlphaFoldDB" id="A0A8H6K7J6"/>
<dbReference type="GO" id="GO:0001401">
    <property type="term" value="C:SAM complex"/>
    <property type="evidence" value="ECO:0007669"/>
    <property type="project" value="InterPro"/>
</dbReference>
<protein>
    <submittedName>
        <fullName evidence="8">Metaxin-like protein</fullName>
    </submittedName>
</protein>
<evidence type="ECO:0000256" key="3">
    <source>
        <dbReference type="ARBA" id="ARBA00022787"/>
    </source>
</evidence>
<dbReference type="Proteomes" id="UP000639643">
    <property type="component" value="Unassembled WGS sequence"/>
</dbReference>
<evidence type="ECO:0000256" key="6">
    <source>
        <dbReference type="ARBA" id="ARBA00023136"/>
    </source>
</evidence>
<proteinExistence type="predicted"/>
<evidence type="ECO:0000313" key="8">
    <source>
        <dbReference type="EMBL" id="KAF6825671.1"/>
    </source>
</evidence>
<dbReference type="OrthoDB" id="5835136at2759"/>
<keyword evidence="3" id="KW-1000">Mitochondrion outer membrane</keyword>
<dbReference type="PANTHER" id="PTHR12289">
    <property type="entry name" value="METAXIN RELATED"/>
    <property type="match status" value="1"/>
</dbReference>
<comment type="caution">
    <text evidence="8">The sequence shown here is derived from an EMBL/GenBank/DDBJ whole genome shotgun (WGS) entry which is preliminary data.</text>
</comment>
<dbReference type="GO" id="GO:0015031">
    <property type="term" value="P:protein transport"/>
    <property type="evidence" value="ECO:0007669"/>
    <property type="project" value="UniProtKB-KW"/>
</dbReference>
<keyword evidence="5" id="KW-0496">Mitochondrion</keyword>
<keyword evidence="4" id="KW-0653">Protein transport</keyword>
<accession>A0A8H6K7J6</accession>
<evidence type="ECO:0000256" key="1">
    <source>
        <dbReference type="ARBA" id="ARBA00004294"/>
    </source>
</evidence>
<organism evidence="8 9">
    <name type="scientific">Colletotrichum musicola</name>
    <dbReference type="NCBI Taxonomy" id="2175873"/>
    <lineage>
        <taxon>Eukaryota</taxon>
        <taxon>Fungi</taxon>
        <taxon>Dikarya</taxon>
        <taxon>Ascomycota</taxon>
        <taxon>Pezizomycotina</taxon>
        <taxon>Sordariomycetes</taxon>
        <taxon>Hypocreomycetidae</taxon>
        <taxon>Glomerellales</taxon>
        <taxon>Glomerellaceae</taxon>
        <taxon>Colletotrichum</taxon>
        <taxon>Colletotrichum orchidearum species complex</taxon>
    </lineage>
</organism>
<evidence type="ECO:0000256" key="4">
    <source>
        <dbReference type="ARBA" id="ARBA00022927"/>
    </source>
</evidence>
<dbReference type="InterPro" id="IPR019564">
    <property type="entry name" value="Sam37/metaxin_N"/>
</dbReference>
<keyword evidence="9" id="KW-1185">Reference proteome</keyword>
<evidence type="ECO:0000256" key="5">
    <source>
        <dbReference type="ARBA" id="ARBA00023128"/>
    </source>
</evidence>
<keyword evidence="6" id="KW-0472">Membrane</keyword>
<reference evidence="8" key="1">
    <citation type="journal article" date="2020" name="Phytopathology">
        <title>Genome Sequence Resources of Colletotrichum truncatum, C. plurivorum, C. musicola, and C. sojae: Four Species Pathogenic to Soybean (Glycine max).</title>
        <authorList>
            <person name="Rogerio F."/>
            <person name="Boufleur T.R."/>
            <person name="Ciampi-Guillardi M."/>
            <person name="Sukno S.A."/>
            <person name="Thon M.R."/>
            <person name="Massola Junior N.S."/>
            <person name="Baroncelli R."/>
        </authorList>
    </citation>
    <scope>NUCLEOTIDE SEQUENCE</scope>
    <source>
        <strain evidence="8">LFN0074</strain>
    </source>
</reference>
<dbReference type="PANTHER" id="PTHR12289:SF41">
    <property type="entry name" value="FAILED AXON CONNECTIONS-RELATED"/>
    <property type="match status" value="1"/>
</dbReference>
<dbReference type="CDD" id="cd03078">
    <property type="entry name" value="GST_N_Metaxin1_like"/>
    <property type="match status" value="1"/>
</dbReference>
<dbReference type="InterPro" id="IPR050931">
    <property type="entry name" value="Mito_Protein_Transport_Metaxin"/>
</dbReference>
<dbReference type="Pfam" id="PF10568">
    <property type="entry name" value="Tom37"/>
    <property type="match status" value="1"/>
</dbReference>
<gene>
    <name evidence="8" type="ORF">CMUS01_09741</name>
</gene>
<evidence type="ECO:0000259" key="7">
    <source>
        <dbReference type="Pfam" id="PF10568"/>
    </source>
</evidence>
<dbReference type="GO" id="GO:0007005">
    <property type="term" value="P:mitochondrion organization"/>
    <property type="evidence" value="ECO:0007669"/>
    <property type="project" value="TreeGrafter"/>
</dbReference>
<sequence length="436" mass="46901">MDTLELHVWGPAFGLPSIDAECIAAIAYLHTALPSSEWRLVPSSDPAVHSSNRLPALNANGVWSTGYASIVSHLRSVAPHSPSWDLDLDSRLTPRERADALALAALVESRLAPLLDAYLLADHDNWSAATRPALSGLLGFPLSWTVPVVLRRHAVARSAHLGLDGLADDQDDDDDVKAGQGTLDRAMKHLPVSGKKTVTEEMRARTARGIRLHAVVVDALAPLEEQRSRGEDRRGKKLRFFDGEVPTSLDCLVLGHLALAQAVELPKGQDWLRAVLNANFPRLNAAVADLREACLVSPGPLPWTTVPTSAMRTAARVLDQVVQLTPNLGDVYLAEWRHRAEKKAAGVSDRGRTLALAGGVLAAGAAVAYGAWTYRGLPPWGARTQTWMAEKRGLGRFGELGAMLDFSFGLADAPMASPSAGWGTEHRVVESELSVD</sequence>
<dbReference type="EMBL" id="WIGM01000423">
    <property type="protein sequence ID" value="KAF6825671.1"/>
    <property type="molecule type" value="Genomic_DNA"/>
</dbReference>